<dbReference type="InterPro" id="IPR035906">
    <property type="entry name" value="MetI-like_sf"/>
</dbReference>
<comment type="similarity">
    <text evidence="7">Belongs to the binding-protein-dependent transport system permease family.</text>
</comment>
<dbReference type="Gene3D" id="1.10.3720.10">
    <property type="entry name" value="MetI-like"/>
    <property type="match status" value="1"/>
</dbReference>
<dbReference type="CDD" id="cd06261">
    <property type="entry name" value="TM_PBP2"/>
    <property type="match status" value="1"/>
</dbReference>
<organism evidence="9 10">
    <name type="scientific">Vasconcelosia minhoensis LEGE 07310</name>
    <dbReference type="NCBI Taxonomy" id="915328"/>
    <lineage>
        <taxon>Bacteria</taxon>
        <taxon>Bacillati</taxon>
        <taxon>Cyanobacteriota</taxon>
        <taxon>Cyanophyceae</taxon>
        <taxon>Nodosilineales</taxon>
        <taxon>Cymatolegaceae</taxon>
        <taxon>Vasconcelosia</taxon>
        <taxon>Vasconcelosia minhoensis</taxon>
    </lineage>
</organism>
<feature type="transmembrane region" description="Helical" evidence="7">
    <location>
        <begin position="104"/>
        <end position="127"/>
    </location>
</feature>
<reference evidence="9" key="1">
    <citation type="submission" date="2020-10" db="EMBL/GenBank/DDBJ databases">
        <authorList>
            <person name="Castelo-Branco R."/>
            <person name="Eusebio N."/>
            <person name="Adriana R."/>
            <person name="Vieira A."/>
            <person name="Brugerolle De Fraissinette N."/>
            <person name="Rezende De Castro R."/>
            <person name="Schneider M.P."/>
            <person name="Vasconcelos V."/>
            <person name="Leao P.N."/>
        </authorList>
    </citation>
    <scope>NUCLEOTIDE SEQUENCE</scope>
    <source>
        <strain evidence="9">LEGE 07310</strain>
    </source>
</reference>
<keyword evidence="6 7" id="KW-0472">Membrane</keyword>
<name>A0A8J7A6P8_9CYAN</name>
<dbReference type="PANTHER" id="PTHR30151:SF0">
    <property type="entry name" value="ABC TRANSPORTER PERMEASE PROTEIN MJ0413-RELATED"/>
    <property type="match status" value="1"/>
</dbReference>
<feature type="transmembrane region" description="Helical" evidence="7">
    <location>
        <begin position="12"/>
        <end position="33"/>
    </location>
</feature>
<dbReference type="PANTHER" id="PTHR30151">
    <property type="entry name" value="ALKANE SULFONATE ABC TRANSPORTER-RELATED, MEMBRANE SUBUNIT"/>
    <property type="match status" value="1"/>
</dbReference>
<feature type="transmembrane region" description="Helical" evidence="7">
    <location>
        <begin position="133"/>
        <end position="153"/>
    </location>
</feature>
<dbReference type="SUPFAM" id="SSF161098">
    <property type="entry name" value="MetI-like"/>
    <property type="match status" value="1"/>
</dbReference>
<evidence type="ECO:0000256" key="4">
    <source>
        <dbReference type="ARBA" id="ARBA00022692"/>
    </source>
</evidence>
<dbReference type="GO" id="GO:0055085">
    <property type="term" value="P:transmembrane transport"/>
    <property type="evidence" value="ECO:0007669"/>
    <property type="project" value="InterPro"/>
</dbReference>
<dbReference type="PROSITE" id="PS50928">
    <property type="entry name" value="ABC_TM1"/>
    <property type="match status" value="1"/>
</dbReference>
<feature type="transmembrane region" description="Helical" evidence="7">
    <location>
        <begin position="74"/>
        <end position="92"/>
    </location>
</feature>
<evidence type="ECO:0000256" key="7">
    <source>
        <dbReference type="RuleBase" id="RU363032"/>
    </source>
</evidence>
<evidence type="ECO:0000256" key="5">
    <source>
        <dbReference type="ARBA" id="ARBA00022989"/>
    </source>
</evidence>
<comment type="caution">
    <text evidence="9">The sequence shown here is derived from an EMBL/GenBank/DDBJ whole genome shotgun (WGS) entry which is preliminary data.</text>
</comment>
<dbReference type="RefSeq" id="WP_193906898.1">
    <property type="nucleotide sequence ID" value="NZ_JADEXG010000021.1"/>
</dbReference>
<dbReference type="EMBL" id="JADEXG010000021">
    <property type="protein sequence ID" value="MBE9077777.1"/>
    <property type="molecule type" value="Genomic_DNA"/>
</dbReference>
<evidence type="ECO:0000313" key="10">
    <source>
        <dbReference type="Proteomes" id="UP000636505"/>
    </source>
</evidence>
<dbReference type="InterPro" id="IPR000515">
    <property type="entry name" value="MetI-like"/>
</dbReference>
<dbReference type="Pfam" id="PF00528">
    <property type="entry name" value="BPD_transp_1"/>
    <property type="match status" value="1"/>
</dbReference>
<protein>
    <submittedName>
        <fullName evidence="9">ABC transporter permease</fullName>
    </submittedName>
</protein>
<keyword evidence="10" id="KW-1185">Reference proteome</keyword>
<evidence type="ECO:0000256" key="6">
    <source>
        <dbReference type="ARBA" id="ARBA00023136"/>
    </source>
</evidence>
<proteinExistence type="inferred from homology"/>
<comment type="subcellular location">
    <subcellularLocation>
        <location evidence="1 7">Cell membrane</location>
        <topology evidence="1 7">Multi-pass membrane protein</topology>
    </subcellularLocation>
</comment>
<gene>
    <name evidence="9" type="ORF">IQ241_10805</name>
</gene>
<dbReference type="Proteomes" id="UP000636505">
    <property type="component" value="Unassembled WGS sequence"/>
</dbReference>
<dbReference type="AlphaFoldDB" id="A0A8J7A6P8"/>
<keyword evidence="4 7" id="KW-0812">Transmembrane</keyword>
<evidence type="ECO:0000259" key="8">
    <source>
        <dbReference type="PROSITE" id="PS50928"/>
    </source>
</evidence>
<feature type="transmembrane region" description="Helical" evidence="7">
    <location>
        <begin position="230"/>
        <end position="251"/>
    </location>
</feature>
<feature type="transmembrane region" description="Helical" evidence="7">
    <location>
        <begin position="188"/>
        <end position="210"/>
    </location>
</feature>
<evidence type="ECO:0000256" key="3">
    <source>
        <dbReference type="ARBA" id="ARBA00022475"/>
    </source>
</evidence>
<keyword evidence="5 7" id="KW-1133">Transmembrane helix</keyword>
<feature type="domain" description="ABC transmembrane type-1" evidence="8">
    <location>
        <begin position="67"/>
        <end position="252"/>
    </location>
</feature>
<evidence type="ECO:0000313" key="9">
    <source>
        <dbReference type="EMBL" id="MBE9077777.1"/>
    </source>
</evidence>
<keyword evidence="2 7" id="KW-0813">Transport</keyword>
<accession>A0A8J7A6P8</accession>
<sequence>MSSSSLNRLSKAATSLLSVNIGTLILLAIWWIAAALELIDRVLLPTPAETFVSLWNALISGDILQDFGLTLYRSLYAFMIALVIGVPIGIILGSSEKIYQSFEFLIDFFRSTPATAMFPLFLIVFGIGDFAKVAVAAFAGALIIFFNTAYGVMNARKTRIMAAKVMGVPRWRVFRDVIFFESLPQTFIGLRTSISLTLVVIIVAEMFVGSTNGMGQRIIDAQQVFDMPQMYASIIATGVMGYGLNQIFLITENKFVHWKGR</sequence>
<evidence type="ECO:0000256" key="2">
    <source>
        <dbReference type="ARBA" id="ARBA00022448"/>
    </source>
</evidence>
<keyword evidence="3" id="KW-1003">Cell membrane</keyword>
<dbReference type="GO" id="GO:0005886">
    <property type="term" value="C:plasma membrane"/>
    <property type="evidence" value="ECO:0007669"/>
    <property type="project" value="UniProtKB-SubCell"/>
</dbReference>
<evidence type="ECO:0000256" key="1">
    <source>
        <dbReference type="ARBA" id="ARBA00004651"/>
    </source>
</evidence>